<name>A0A6N6N085_9BACT</name>
<dbReference type="EMBL" id="WAIE01000011">
    <property type="protein sequence ID" value="KAB1437298.1"/>
    <property type="molecule type" value="Genomic_DNA"/>
</dbReference>
<comment type="caution">
    <text evidence="6">The sequence shown here is derived from an EMBL/GenBank/DDBJ whole genome shotgun (WGS) entry which is preliminary data.</text>
</comment>
<sequence length="790" mass="90253">MRIIPSFREIRSALWPSAAWENPRDVSRVEGRCSLYKLGKRPGLTITNEGKHAYVIEFYGKDYSGLSQEHMLGLFQGRKSFWDNIPTGLLAFSHSHHIKQEISLPEESFSHPVATEIARRHYQNFKETYRTKHYLLLTNSNKATFMDELLEKGKKTFNKKSTVQSEEDLFHFVEKTLTALGPEYGAKLLLGDELTSYWSWLLSGYPVYQMAPPNGDLTGILGRSALLFGRNADYQIYKTNHGDLYSAWFRVMIPAKLSNEDVLNALFQVPETFSLLQTLSRMEKYVAKNKVDSAKRHNVSFRKDADEYQLELESLAQRLTSDQVQQFTHRLSLEVFGSSQDDLNRAIRNILTALENYGYSMARDITNIEGQFWGMKFPGMENQNPVMTPGLTSENAAHFISFASVGEGHNSCSFGPSPVAHMRTISGTEFSFIFQENPDYLTNGNTLCIGGTGSGKTTLVQFLGTMLRRFPNWRTYAFDRLNGMEVWTHCLDGQYLTSEDIQSIHCAPFMQPLRLNQSNRDFVENMASMLIGGDITDEMKVGIGQTIQEMLTIDRKDRTLDEFYTALKGFDQDAARKMKRWTSQGDKAAYFSGSKNSINALQKHLTFDMTGLLDSPDVLGPYVYNFVHEIMTKADGKSPYGIIIDELPNYLENSTFAAEIERFLQEIRKTHGILIAMCQSADTVLRHKSANKFLSNIATYILFPEPHAEWEDYKRIGLNETEFDWIKGEDPLGRKVLVKRHNGESVFLDVDLSGLGPYLRCFDSARETVRTVRQLRNVHNENWLRHYLFA</sequence>
<dbReference type="Pfam" id="PF03135">
    <property type="entry name" value="CagE_TrbE_VirB"/>
    <property type="match status" value="1"/>
</dbReference>
<evidence type="ECO:0000313" key="6">
    <source>
        <dbReference type="EMBL" id="KAB1437298.1"/>
    </source>
</evidence>
<keyword evidence="4" id="KW-0175">Coiled coil</keyword>
<feature type="coiled-coil region" evidence="4">
    <location>
        <begin position="298"/>
        <end position="325"/>
    </location>
</feature>
<dbReference type="GO" id="GO:0005524">
    <property type="term" value="F:ATP binding"/>
    <property type="evidence" value="ECO:0007669"/>
    <property type="project" value="UniProtKB-KW"/>
</dbReference>
<dbReference type="InterPro" id="IPR027417">
    <property type="entry name" value="P-loop_NTPase"/>
</dbReference>
<dbReference type="InterPro" id="IPR018145">
    <property type="entry name" value="CagE_TrbE_VirB_cntrl_dom"/>
</dbReference>
<accession>A0A6N6N085</accession>
<gene>
    <name evidence="6" type="ORF">F8A88_15340</name>
</gene>
<dbReference type="Gene3D" id="1.10.8.730">
    <property type="match status" value="1"/>
</dbReference>
<keyword evidence="2" id="KW-0547">Nucleotide-binding</keyword>
<evidence type="ECO:0000256" key="1">
    <source>
        <dbReference type="ARBA" id="ARBA00006512"/>
    </source>
</evidence>
<dbReference type="Proteomes" id="UP000438699">
    <property type="component" value="Unassembled WGS sequence"/>
</dbReference>
<dbReference type="AlphaFoldDB" id="A0A6N6N085"/>
<evidence type="ECO:0000256" key="4">
    <source>
        <dbReference type="SAM" id="Coils"/>
    </source>
</evidence>
<proteinExistence type="inferred from homology"/>
<keyword evidence="7" id="KW-1185">Reference proteome</keyword>
<evidence type="ECO:0000259" key="5">
    <source>
        <dbReference type="Pfam" id="PF03135"/>
    </source>
</evidence>
<dbReference type="SUPFAM" id="SSF52540">
    <property type="entry name" value="P-loop containing nucleoside triphosphate hydrolases"/>
    <property type="match status" value="1"/>
</dbReference>
<evidence type="ECO:0000313" key="7">
    <source>
        <dbReference type="Proteomes" id="UP000438699"/>
    </source>
</evidence>
<evidence type="ECO:0000256" key="2">
    <source>
        <dbReference type="ARBA" id="ARBA00022741"/>
    </source>
</evidence>
<comment type="similarity">
    <text evidence="1">Belongs to the TrbE/VirB4 family.</text>
</comment>
<dbReference type="Gene3D" id="3.40.50.300">
    <property type="entry name" value="P-loop containing nucleotide triphosphate hydrolases"/>
    <property type="match status" value="1"/>
</dbReference>
<feature type="domain" description="CagE TrbE VirB component of type IV transporter system central" evidence="5">
    <location>
        <begin position="259"/>
        <end position="380"/>
    </location>
</feature>
<evidence type="ECO:0000256" key="3">
    <source>
        <dbReference type="ARBA" id="ARBA00022840"/>
    </source>
</evidence>
<keyword evidence="3" id="KW-0067">ATP-binding</keyword>
<organism evidence="6 7">
    <name type="scientific">Pseudodesulfovibrio senegalensis</name>
    <dbReference type="NCBI Taxonomy" id="1721087"/>
    <lineage>
        <taxon>Bacteria</taxon>
        <taxon>Pseudomonadati</taxon>
        <taxon>Thermodesulfobacteriota</taxon>
        <taxon>Desulfovibrionia</taxon>
        <taxon>Desulfovibrionales</taxon>
        <taxon>Desulfovibrionaceae</taxon>
    </lineage>
</organism>
<reference evidence="6 7" key="1">
    <citation type="journal article" date="2017" name="Int. J. Syst. Evol. Microbiol.">
        <title>Desulfovibrio senegalensis sp. nov., a mesophilic sulfate reducer isolated from marine sediment.</title>
        <authorList>
            <person name="Thioye A."/>
            <person name="Gam Z.B.A."/>
            <person name="Mbengue M."/>
            <person name="Cayol J.L."/>
            <person name="Joseph-Bartoli M."/>
            <person name="Toure-Kane C."/>
            <person name="Labat M."/>
        </authorList>
    </citation>
    <scope>NUCLEOTIDE SEQUENCE [LARGE SCALE GENOMIC DNA]</scope>
    <source>
        <strain evidence="6 7">DSM 101509</strain>
    </source>
</reference>
<protein>
    <recommendedName>
        <fullName evidence="5">CagE TrbE VirB component of type IV transporter system central domain-containing protein</fullName>
    </recommendedName>
</protein>
<dbReference type="PANTHER" id="PTHR30121:SF12">
    <property type="entry name" value="TYPE IV SECRETION SYSTEM PROTEIN CAGE"/>
    <property type="match status" value="1"/>
</dbReference>
<dbReference type="InterPro" id="IPR051162">
    <property type="entry name" value="T4SS_component"/>
</dbReference>
<dbReference type="PANTHER" id="PTHR30121">
    <property type="entry name" value="UNCHARACTERIZED PROTEIN YJGR-RELATED"/>
    <property type="match status" value="1"/>
</dbReference>